<sequence length="613" mass="68660">MASKTQSNEPETQLVEDEAPLELKDGLGTSLIPEQDVCVADKQEDQWSVGSLESQGQQARPRTRKAVSASLENLRKKRNRAGEAVKARISRIDQLLLEQCTDIVKLTASKDGSNMDMDNLKRFHNEISDLLMLNSDNEFPNEDHEYFDRICDNYLDCCADVKTKINDLTQERFEMLTQRSHKSSTKSSISKLSKVSSISSRQAAANAAGLKQRMTSLIRQQELERKKEELQLLQRELERQGEQERLQGEINAVVAIHDTLVEDTKLPSNNYPSIPPPIHDHPSISPPIHDHPSILPPIHDHPSISPPIHDHPSIPPPIHNHQSISPPIHDHPSIPHLPRSPNISPPIHDHPSIPPPNHDHPSISPPIHDHPSISTHIHNHPSTPPLGKNYSSTPLPYTPSTNLNQQTNQELLPINPNTIQPSTNYQDPRIGQTSQVNTNENTNVGSVATQLDPKIPAFQPTSMSASQLTRPAPHSTNIMEQIQRDGVEIQRQQIELMKRMSLPAPKPPVFSGNIIEFPKWVSAFDALIEEEATNIMEQIQRDGVEIQRQQIELMKRMSLPAPKPPVFSGNIIEFPKWVSAFDALIEEEAVKPGHKLYYLGEYTSGSAQKMING</sequence>
<dbReference type="EMBL" id="CACRXK020002015">
    <property type="protein sequence ID" value="CAB3992278.1"/>
    <property type="molecule type" value="Genomic_DNA"/>
</dbReference>
<evidence type="ECO:0000256" key="1">
    <source>
        <dbReference type="SAM" id="Coils"/>
    </source>
</evidence>
<dbReference type="PANTHER" id="PTHR47331">
    <property type="entry name" value="PHD-TYPE DOMAIN-CONTAINING PROTEIN"/>
    <property type="match status" value="1"/>
</dbReference>
<feature type="compositionally biased region" description="Polar residues" evidence="2">
    <location>
        <begin position="1"/>
        <end position="11"/>
    </location>
</feature>
<evidence type="ECO:0000313" key="3">
    <source>
        <dbReference type="EMBL" id="CAB3992278.1"/>
    </source>
</evidence>
<reference evidence="3" key="1">
    <citation type="submission" date="2020-04" db="EMBL/GenBank/DDBJ databases">
        <authorList>
            <person name="Alioto T."/>
            <person name="Alioto T."/>
            <person name="Gomez Garrido J."/>
        </authorList>
    </citation>
    <scope>NUCLEOTIDE SEQUENCE</scope>
    <source>
        <strain evidence="3">A484AB</strain>
    </source>
</reference>
<feature type="region of interest" description="Disordered" evidence="2">
    <location>
        <begin position="456"/>
        <end position="476"/>
    </location>
</feature>
<comment type="caution">
    <text evidence="3">The sequence shown here is derived from an EMBL/GenBank/DDBJ whole genome shotgun (WGS) entry which is preliminary data.</text>
</comment>
<protein>
    <submittedName>
        <fullName evidence="3">Uncharacterized protein</fullName>
    </submittedName>
</protein>
<keyword evidence="1" id="KW-0175">Coiled coil</keyword>
<feature type="region of interest" description="Disordered" evidence="2">
    <location>
        <begin position="419"/>
        <end position="440"/>
    </location>
</feature>
<gene>
    <name evidence="3" type="ORF">PACLA_8A028370</name>
</gene>
<name>A0A7D9HWR7_PARCT</name>
<feature type="non-terminal residue" evidence="3">
    <location>
        <position position="1"/>
    </location>
</feature>
<accession>A0A7D9HWR7</accession>
<feature type="compositionally biased region" description="Polar residues" evidence="2">
    <location>
        <begin position="46"/>
        <end position="60"/>
    </location>
</feature>
<evidence type="ECO:0000256" key="2">
    <source>
        <dbReference type="SAM" id="MobiDB-lite"/>
    </source>
</evidence>
<dbReference type="Proteomes" id="UP001152795">
    <property type="component" value="Unassembled WGS sequence"/>
</dbReference>
<evidence type="ECO:0000313" key="4">
    <source>
        <dbReference type="Proteomes" id="UP001152795"/>
    </source>
</evidence>
<keyword evidence="4" id="KW-1185">Reference proteome</keyword>
<feature type="compositionally biased region" description="Polar residues" evidence="2">
    <location>
        <begin position="459"/>
        <end position="476"/>
    </location>
</feature>
<proteinExistence type="predicted"/>
<organism evidence="3 4">
    <name type="scientific">Paramuricea clavata</name>
    <name type="common">Red gorgonian</name>
    <name type="synonym">Violescent sea-whip</name>
    <dbReference type="NCBI Taxonomy" id="317549"/>
    <lineage>
        <taxon>Eukaryota</taxon>
        <taxon>Metazoa</taxon>
        <taxon>Cnidaria</taxon>
        <taxon>Anthozoa</taxon>
        <taxon>Octocorallia</taxon>
        <taxon>Malacalcyonacea</taxon>
        <taxon>Plexauridae</taxon>
        <taxon>Paramuricea</taxon>
    </lineage>
</organism>
<dbReference type="AlphaFoldDB" id="A0A7D9HWR7"/>
<feature type="region of interest" description="Disordered" evidence="2">
    <location>
        <begin position="1"/>
        <end position="20"/>
    </location>
</feature>
<feature type="coiled-coil region" evidence="1">
    <location>
        <begin position="211"/>
        <end position="247"/>
    </location>
</feature>
<feature type="region of interest" description="Disordered" evidence="2">
    <location>
        <begin position="46"/>
        <end position="66"/>
    </location>
</feature>